<evidence type="ECO:0000256" key="1">
    <source>
        <dbReference type="SAM" id="MobiDB-lite"/>
    </source>
</evidence>
<feature type="region of interest" description="Disordered" evidence="1">
    <location>
        <begin position="27"/>
        <end position="77"/>
    </location>
</feature>
<feature type="compositionally biased region" description="Basic and acidic residues" evidence="1">
    <location>
        <begin position="27"/>
        <end position="48"/>
    </location>
</feature>
<dbReference type="AlphaFoldDB" id="A0A9D3UYI7"/>
<sequence length="99" mass="11979">MDRQRQVDERNERNVKLIDELRADMRNCDQNPRRGRDEFTHSDCDHQHANQGNENVVDDVDMDDSYEEDYDDSYNYSGQNTLEQKMVKDREAFTRFLER</sequence>
<keyword evidence="3" id="KW-1185">Reference proteome</keyword>
<accession>A0A9D3UYI7</accession>
<dbReference type="Proteomes" id="UP000828251">
    <property type="component" value="Unassembled WGS sequence"/>
</dbReference>
<gene>
    <name evidence="2" type="ORF">J1N35_029567</name>
</gene>
<comment type="caution">
    <text evidence="2">The sequence shown here is derived from an EMBL/GenBank/DDBJ whole genome shotgun (WGS) entry which is preliminary data.</text>
</comment>
<reference evidence="2 3" key="1">
    <citation type="journal article" date="2021" name="Plant Biotechnol. J.">
        <title>Multi-omics assisted identification of the key and species-specific regulatory components of drought-tolerant mechanisms in Gossypium stocksii.</title>
        <authorList>
            <person name="Yu D."/>
            <person name="Ke L."/>
            <person name="Zhang D."/>
            <person name="Wu Y."/>
            <person name="Sun Y."/>
            <person name="Mei J."/>
            <person name="Sun J."/>
            <person name="Sun Y."/>
        </authorList>
    </citation>
    <scope>NUCLEOTIDE SEQUENCE [LARGE SCALE GENOMIC DNA]</scope>
    <source>
        <strain evidence="3">cv. E1</strain>
        <tissue evidence="2">Leaf</tissue>
    </source>
</reference>
<proteinExistence type="predicted"/>
<protein>
    <submittedName>
        <fullName evidence="2">Uncharacterized protein</fullName>
    </submittedName>
</protein>
<evidence type="ECO:0000313" key="3">
    <source>
        <dbReference type="Proteomes" id="UP000828251"/>
    </source>
</evidence>
<organism evidence="2 3">
    <name type="scientific">Gossypium stocksii</name>
    <dbReference type="NCBI Taxonomy" id="47602"/>
    <lineage>
        <taxon>Eukaryota</taxon>
        <taxon>Viridiplantae</taxon>
        <taxon>Streptophyta</taxon>
        <taxon>Embryophyta</taxon>
        <taxon>Tracheophyta</taxon>
        <taxon>Spermatophyta</taxon>
        <taxon>Magnoliopsida</taxon>
        <taxon>eudicotyledons</taxon>
        <taxon>Gunneridae</taxon>
        <taxon>Pentapetalae</taxon>
        <taxon>rosids</taxon>
        <taxon>malvids</taxon>
        <taxon>Malvales</taxon>
        <taxon>Malvaceae</taxon>
        <taxon>Malvoideae</taxon>
        <taxon>Gossypium</taxon>
    </lineage>
</organism>
<name>A0A9D3UYI7_9ROSI</name>
<evidence type="ECO:0000313" key="2">
    <source>
        <dbReference type="EMBL" id="KAH1064580.1"/>
    </source>
</evidence>
<feature type="compositionally biased region" description="Acidic residues" evidence="1">
    <location>
        <begin position="56"/>
        <end position="72"/>
    </location>
</feature>
<dbReference type="EMBL" id="JAIQCV010000009">
    <property type="protein sequence ID" value="KAH1064580.1"/>
    <property type="molecule type" value="Genomic_DNA"/>
</dbReference>